<keyword evidence="1" id="KW-0732">Signal</keyword>
<dbReference type="EMBL" id="HBIE01029917">
    <property type="protein sequence ID" value="CAE0314046.1"/>
    <property type="molecule type" value="Transcribed_RNA"/>
</dbReference>
<protein>
    <submittedName>
        <fullName evidence="2">Uncharacterized protein</fullName>
    </submittedName>
</protein>
<reference evidence="2" key="1">
    <citation type="submission" date="2021-01" db="EMBL/GenBank/DDBJ databases">
        <authorList>
            <person name="Corre E."/>
            <person name="Pelletier E."/>
            <person name="Niang G."/>
            <person name="Scheremetjew M."/>
            <person name="Finn R."/>
            <person name="Kale V."/>
            <person name="Holt S."/>
            <person name="Cochrane G."/>
            <person name="Meng A."/>
            <person name="Brown T."/>
            <person name="Cohen L."/>
        </authorList>
    </citation>
    <scope>NUCLEOTIDE SEQUENCE</scope>
    <source>
        <strain evidence="2">Fehren 1</strain>
    </source>
</reference>
<evidence type="ECO:0000313" key="2">
    <source>
        <dbReference type="EMBL" id="CAE0314046.1"/>
    </source>
</evidence>
<evidence type="ECO:0000256" key="1">
    <source>
        <dbReference type="SAM" id="SignalP"/>
    </source>
</evidence>
<dbReference type="AlphaFoldDB" id="A0A7S3MPM3"/>
<sequence>MARRQVENGVHGADAVFAHVRVLVHHILLLLAQAVDHLAHAVSSLRHHNTLSNLMLLTFSNDSVLAVIALPTSRAKIGLRCALRASLNRDSQPLTLSRLCR</sequence>
<feature type="chain" id="PRO_5030906926" evidence="1">
    <location>
        <begin position="35"/>
        <end position="101"/>
    </location>
</feature>
<name>A0A7S3MPM3_9SPIT</name>
<accession>A0A7S3MPM3</accession>
<gene>
    <name evidence="2" type="ORF">FEHR0123_LOCUS8970</name>
</gene>
<organism evidence="2">
    <name type="scientific">Favella ehrenbergii</name>
    <dbReference type="NCBI Taxonomy" id="182087"/>
    <lineage>
        <taxon>Eukaryota</taxon>
        <taxon>Sar</taxon>
        <taxon>Alveolata</taxon>
        <taxon>Ciliophora</taxon>
        <taxon>Intramacronucleata</taxon>
        <taxon>Spirotrichea</taxon>
        <taxon>Choreotrichia</taxon>
        <taxon>Tintinnida</taxon>
        <taxon>Xystonellidae</taxon>
        <taxon>Favella</taxon>
    </lineage>
</organism>
<proteinExistence type="predicted"/>
<feature type="signal peptide" evidence="1">
    <location>
        <begin position="1"/>
        <end position="34"/>
    </location>
</feature>